<dbReference type="RefSeq" id="WP_132163997.1">
    <property type="nucleotide sequence ID" value="NZ_SMKX01000001.1"/>
</dbReference>
<evidence type="ECO:0008006" key="4">
    <source>
        <dbReference type="Google" id="ProtNLM"/>
    </source>
</evidence>
<feature type="chain" id="PRO_5020369997" description="Carboxypeptidase regulatory-like domain-containing protein" evidence="1">
    <location>
        <begin position="24"/>
        <end position="513"/>
    </location>
</feature>
<protein>
    <recommendedName>
        <fullName evidence="4">Carboxypeptidase regulatory-like domain-containing protein</fullName>
    </recommendedName>
</protein>
<evidence type="ECO:0000256" key="1">
    <source>
        <dbReference type="SAM" id="SignalP"/>
    </source>
</evidence>
<keyword evidence="1" id="KW-0732">Signal</keyword>
<reference evidence="2 3" key="1">
    <citation type="submission" date="2019-03" db="EMBL/GenBank/DDBJ databases">
        <title>Draft genome sequences of novel Actinobacteria.</title>
        <authorList>
            <person name="Sahin N."/>
            <person name="Ay H."/>
            <person name="Saygin H."/>
        </authorList>
    </citation>
    <scope>NUCLEOTIDE SEQUENCE [LARGE SCALE GENOMIC DNA]</scope>
    <source>
        <strain evidence="2 3">JCM 13523</strain>
    </source>
</reference>
<feature type="signal peptide" evidence="1">
    <location>
        <begin position="1"/>
        <end position="23"/>
    </location>
</feature>
<evidence type="ECO:0000313" key="2">
    <source>
        <dbReference type="EMBL" id="TDD63417.1"/>
    </source>
</evidence>
<name>A0A4V2YQT5_9ACTN</name>
<accession>A0A4V2YQT5</accession>
<evidence type="ECO:0000313" key="3">
    <source>
        <dbReference type="Proteomes" id="UP000295124"/>
    </source>
</evidence>
<gene>
    <name evidence="2" type="ORF">E1263_00240</name>
</gene>
<proteinExistence type="predicted"/>
<dbReference type="Proteomes" id="UP000295124">
    <property type="component" value="Unassembled WGS sequence"/>
</dbReference>
<keyword evidence="3" id="KW-1185">Reference proteome</keyword>
<dbReference type="AlphaFoldDB" id="A0A4V2YQT5"/>
<comment type="caution">
    <text evidence="2">The sequence shown here is derived from an EMBL/GenBank/DDBJ whole genome shotgun (WGS) entry which is preliminary data.</text>
</comment>
<dbReference type="EMBL" id="SMKX01000001">
    <property type="protein sequence ID" value="TDD63417.1"/>
    <property type="molecule type" value="Genomic_DNA"/>
</dbReference>
<dbReference type="OrthoDB" id="614750at2"/>
<organism evidence="2 3">
    <name type="scientific">Kribbella antibiotica</name>
    <dbReference type="NCBI Taxonomy" id="190195"/>
    <lineage>
        <taxon>Bacteria</taxon>
        <taxon>Bacillati</taxon>
        <taxon>Actinomycetota</taxon>
        <taxon>Actinomycetes</taxon>
        <taxon>Propionibacteriales</taxon>
        <taxon>Kribbellaceae</taxon>
        <taxon>Kribbella</taxon>
    </lineage>
</organism>
<sequence length="513" mass="56111">MRRWWIAATTAGLLLGVGGSASAQQPTLERAAQYQLTVQVIGPDGKPAKEAELWLAPIDSTGDPESFTVKNGRISIQRPKGNYLLDTQLVTKSGDVYKLLQPSLKISSATTVLADTRVARQIATRVPRSTAREVVLDVSYLASYDDTGVGNTANTERGKRLFTAQVGPTPAGMTINTQVSSHWAVPGPKHDFADTPYMYNLRRKIPGRFPTGYERTVRDAELTKVVSQHTRVSDRPLLKTIGTGDTKGGGAFAEFRFRGAGTVTQYMDPAGWDTSLSEYDGKRAAELSTFERPAAEGRRWNAAPFYPSWRGFGRAVRQADRMELDLMPATDQDGNPGSSPLDTESMKLYRDGRLAQSSDFLGMQVFDLPAKAANYRLTADYSRPSWSPLSSRASVAWTFRSQANAAETALPLYTVRFRPAVNAANLVRRTPVTVLPFQADAQDGVPAPESAQLQYSGDNGKSWRRAAVVRRPNGTFVAVFPTPKSTYVSLRAQLTGTTGSTVDQTLIQAYRLK</sequence>